<comment type="catalytic activity">
    <reaction evidence="1 7">
        <text>Cleavage of hydrophobic, N-terminal signal or leader sequences from secreted and periplasmic proteins.</text>
        <dbReference type="EC" id="3.4.21.89"/>
    </reaction>
</comment>
<evidence type="ECO:0000256" key="1">
    <source>
        <dbReference type="ARBA" id="ARBA00000677"/>
    </source>
</evidence>
<dbReference type="STRING" id="206665.SAMN04488516_104110"/>
<dbReference type="InterPro" id="IPR019757">
    <property type="entry name" value="Pept_S26A_signal_pept_1_Lys-AS"/>
</dbReference>
<feature type="transmembrane region" description="Helical" evidence="7">
    <location>
        <begin position="12"/>
        <end position="34"/>
    </location>
</feature>
<dbReference type="Gene3D" id="2.10.109.10">
    <property type="entry name" value="Umud Fragment, subunit A"/>
    <property type="match status" value="1"/>
</dbReference>
<dbReference type="GO" id="GO:0016020">
    <property type="term" value="C:membrane"/>
    <property type="evidence" value="ECO:0007669"/>
    <property type="project" value="UniProtKB-SubCell"/>
</dbReference>
<gene>
    <name evidence="9" type="ORF">SAMN04488516_104110</name>
</gene>
<dbReference type="EC" id="3.4.21.89" evidence="3 7"/>
<dbReference type="AlphaFoldDB" id="A0A1H0DBK0"/>
<keyword evidence="7" id="KW-0472">Membrane</keyword>
<dbReference type="CDD" id="cd06530">
    <property type="entry name" value="S26_SPase_I"/>
    <property type="match status" value="1"/>
</dbReference>
<dbReference type="InterPro" id="IPR000223">
    <property type="entry name" value="Pept_S26A_signal_pept_1"/>
</dbReference>
<evidence type="ECO:0000313" key="10">
    <source>
        <dbReference type="Proteomes" id="UP000199602"/>
    </source>
</evidence>
<organism evidence="9 10">
    <name type="scientific">Desulfonauticus submarinus</name>
    <dbReference type="NCBI Taxonomy" id="206665"/>
    <lineage>
        <taxon>Bacteria</taxon>
        <taxon>Pseudomonadati</taxon>
        <taxon>Thermodesulfobacteriota</taxon>
        <taxon>Desulfovibrionia</taxon>
        <taxon>Desulfovibrionales</taxon>
        <taxon>Desulfonauticaceae</taxon>
        <taxon>Desulfonauticus</taxon>
    </lineage>
</organism>
<dbReference type="RefSeq" id="WP_092064897.1">
    <property type="nucleotide sequence ID" value="NZ_FNIN01000004.1"/>
</dbReference>
<keyword evidence="5 7" id="KW-0378">Hydrolase</keyword>
<keyword evidence="7" id="KW-0645">Protease</keyword>
<keyword evidence="7" id="KW-0812">Transmembrane</keyword>
<dbReference type="PRINTS" id="PR00727">
    <property type="entry name" value="LEADERPTASE"/>
</dbReference>
<comment type="similarity">
    <text evidence="2 7">Belongs to the peptidase S26 family.</text>
</comment>
<dbReference type="Proteomes" id="UP000199602">
    <property type="component" value="Unassembled WGS sequence"/>
</dbReference>
<dbReference type="PROSITE" id="PS00761">
    <property type="entry name" value="SPASE_I_3"/>
    <property type="match status" value="1"/>
</dbReference>
<dbReference type="OrthoDB" id="9815782at2"/>
<evidence type="ECO:0000313" key="9">
    <source>
        <dbReference type="EMBL" id="SDN67550.1"/>
    </source>
</evidence>
<keyword evidence="10" id="KW-1185">Reference proteome</keyword>
<dbReference type="GO" id="GO:0004252">
    <property type="term" value="F:serine-type endopeptidase activity"/>
    <property type="evidence" value="ECO:0007669"/>
    <property type="project" value="InterPro"/>
</dbReference>
<dbReference type="GO" id="GO:0009003">
    <property type="term" value="F:signal peptidase activity"/>
    <property type="evidence" value="ECO:0007669"/>
    <property type="project" value="UniProtKB-EC"/>
</dbReference>
<proteinExistence type="inferred from homology"/>
<dbReference type="NCBIfam" id="TIGR02227">
    <property type="entry name" value="sigpep_I_bact"/>
    <property type="match status" value="1"/>
</dbReference>
<dbReference type="PANTHER" id="PTHR43390:SF1">
    <property type="entry name" value="CHLOROPLAST PROCESSING PEPTIDASE"/>
    <property type="match status" value="1"/>
</dbReference>
<evidence type="ECO:0000256" key="5">
    <source>
        <dbReference type="ARBA" id="ARBA00022801"/>
    </source>
</evidence>
<feature type="domain" description="Peptidase S26" evidence="8">
    <location>
        <begin position="10"/>
        <end position="181"/>
    </location>
</feature>
<dbReference type="GO" id="GO:0006465">
    <property type="term" value="P:signal peptide processing"/>
    <property type="evidence" value="ECO:0007669"/>
    <property type="project" value="InterPro"/>
</dbReference>
<dbReference type="PANTHER" id="PTHR43390">
    <property type="entry name" value="SIGNAL PEPTIDASE I"/>
    <property type="match status" value="1"/>
</dbReference>
<dbReference type="Pfam" id="PF10502">
    <property type="entry name" value="Peptidase_S26"/>
    <property type="match status" value="1"/>
</dbReference>
<sequence length="199" mass="23186">MSGKWQKIVAEYLEAFAVAFILAFLIRAFVIQAFKIPSGSMLDTLQIGDHLLVNKFIYGLRIPFTDKFIVKFSDPKFQDIIVFEYPLDPSKDFIKRVIGLPGDKIQVINKIVYRNGKKLIEPYVKHTDPNIIPTRDNFGPITVPEGKYFVMGDNRDESYDSRFWGFVDRNKILGKAFIIYWSWQGFSNIRWNRIGKIIH</sequence>
<feature type="active site" evidence="6">
    <location>
        <position position="40"/>
    </location>
</feature>
<evidence type="ECO:0000256" key="6">
    <source>
        <dbReference type="PIRSR" id="PIRSR600223-1"/>
    </source>
</evidence>
<reference evidence="9 10" key="1">
    <citation type="submission" date="2016-10" db="EMBL/GenBank/DDBJ databases">
        <authorList>
            <person name="de Groot N.N."/>
        </authorList>
    </citation>
    <scope>NUCLEOTIDE SEQUENCE [LARGE SCALE GENOMIC DNA]</scope>
    <source>
        <strain evidence="9 10">DSM 15269</strain>
    </source>
</reference>
<name>A0A1H0DBK0_9BACT</name>
<protein>
    <recommendedName>
        <fullName evidence="4 7">Signal peptidase I</fullName>
        <ecNumber evidence="3 7">3.4.21.89</ecNumber>
    </recommendedName>
</protein>
<dbReference type="InterPro" id="IPR019758">
    <property type="entry name" value="Pept_S26A_signal_pept_1_CS"/>
</dbReference>
<evidence type="ECO:0000256" key="7">
    <source>
        <dbReference type="RuleBase" id="RU362042"/>
    </source>
</evidence>
<keyword evidence="7" id="KW-1133">Transmembrane helix</keyword>
<dbReference type="InterPro" id="IPR036286">
    <property type="entry name" value="LexA/Signal_pep-like_sf"/>
</dbReference>
<evidence type="ECO:0000256" key="2">
    <source>
        <dbReference type="ARBA" id="ARBA00009370"/>
    </source>
</evidence>
<evidence type="ECO:0000256" key="4">
    <source>
        <dbReference type="ARBA" id="ARBA00019232"/>
    </source>
</evidence>
<evidence type="ECO:0000256" key="3">
    <source>
        <dbReference type="ARBA" id="ARBA00013208"/>
    </source>
</evidence>
<comment type="subcellular location">
    <subcellularLocation>
        <location evidence="7">Membrane</location>
        <topology evidence="7">Single-pass type II membrane protein</topology>
    </subcellularLocation>
</comment>
<dbReference type="EMBL" id="FNIN01000004">
    <property type="protein sequence ID" value="SDN67550.1"/>
    <property type="molecule type" value="Genomic_DNA"/>
</dbReference>
<dbReference type="SUPFAM" id="SSF51306">
    <property type="entry name" value="LexA/Signal peptidase"/>
    <property type="match status" value="1"/>
</dbReference>
<accession>A0A1H0DBK0</accession>
<feature type="active site" evidence="6">
    <location>
        <position position="95"/>
    </location>
</feature>
<evidence type="ECO:0000259" key="8">
    <source>
        <dbReference type="Pfam" id="PF10502"/>
    </source>
</evidence>
<dbReference type="InterPro" id="IPR019533">
    <property type="entry name" value="Peptidase_S26"/>
</dbReference>
<dbReference type="PROSITE" id="PS00760">
    <property type="entry name" value="SPASE_I_2"/>
    <property type="match status" value="1"/>
</dbReference>